<comment type="caution">
    <text evidence="1">The sequence shown here is derived from an EMBL/GenBank/DDBJ whole genome shotgun (WGS) entry which is preliminary data.</text>
</comment>
<dbReference type="EMBL" id="RBNJ01021848">
    <property type="protein sequence ID" value="RUS19107.1"/>
    <property type="molecule type" value="Genomic_DNA"/>
</dbReference>
<gene>
    <name evidence="1" type="ORF">BC938DRAFT_475814</name>
</gene>
<evidence type="ECO:0000313" key="2">
    <source>
        <dbReference type="Proteomes" id="UP000274822"/>
    </source>
</evidence>
<evidence type="ECO:0000313" key="1">
    <source>
        <dbReference type="EMBL" id="RUS19107.1"/>
    </source>
</evidence>
<accession>A0A433PNE9</accession>
<dbReference type="Proteomes" id="UP000274822">
    <property type="component" value="Unassembled WGS sequence"/>
</dbReference>
<keyword evidence="2" id="KW-1185">Reference proteome</keyword>
<dbReference type="AlphaFoldDB" id="A0A433PNE9"/>
<sequence length="96" mass="10838">MFPYFQPLHHNSIDSKLTPTNSSIFQTILLASSRSSIQRNTGTYTKSTLHFSRISSPSRSELSSASPSEKVSSLINRVRLWNTNLYLPMKGYTLTL</sequence>
<reference evidence="1 2" key="1">
    <citation type="journal article" date="2018" name="New Phytol.">
        <title>Phylogenomics of Endogonaceae and evolution of mycorrhizas within Mucoromycota.</title>
        <authorList>
            <person name="Chang Y."/>
            <person name="Desiro A."/>
            <person name="Na H."/>
            <person name="Sandor L."/>
            <person name="Lipzen A."/>
            <person name="Clum A."/>
            <person name="Barry K."/>
            <person name="Grigoriev I.V."/>
            <person name="Martin F.M."/>
            <person name="Stajich J.E."/>
            <person name="Smith M.E."/>
            <person name="Bonito G."/>
            <person name="Spatafora J.W."/>
        </authorList>
    </citation>
    <scope>NUCLEOTIDE SEQUENCE [LARGE SCALE GENOMIC DNA]</scope>
    <source>
        <strain evidence="1 2">AD002</strain>
    </source>
</reference>
<name>A0A433PNE9_9FUNG</name>
<proteinExistence type="predicted"/>
<protein>
    <submittedName>
        <fullName evidence="1">Uncharacterized protein</fullName>
    </submittedName>
</protein>
<organism evidence="1 2">
    <name type="scientific">Jimgerdemannia flammicorona</name>
    <dbReference type="NCBI Taxonomy" id="994334"/>
    <lineage>
        <taxon>Eukaryota</taxon>
        <taxon>Fungi</taxon>
        <taxon>Fungi incertae sedis</taxon>
        <taxon>Mucoromycota</taxon>
        <taxon>Mucoromycotina</taxon>
        <taxon>Endogonomycetes</taxon>
        <taxon>Endogonales</taxon>
        <taxon>Endogonaceae</taxon>
        <taxon>Jimgerdemannia</taxon>
    </lineage>
</organism>